<dbReference type="Proteomes" id="UP000661607">
    <property type="component" value="Unassembled WGS sequence"/>
</dbReference>
<evidence type="ECO:0000256" key="2">
    <source>
        <dbReference type="ARBA" id="ARBA00023002"/>
    </source>
</evidence>
<proteinExistence type="predicted"/>
<comment type="caution">
    <text evidence="8">The sequence shown here is derived from an EMBL/GenBank/DDBJ whole genome shotgun (WGS) entry which is preliminary data.</text>
</comment>
<evidence type="ECO:0000256" key="3">
    <source>
        <dbReference type="ARBA" id="ARBA00023008"/>
    </source>
</evidence>
<keyword evidence="5" id="KW-0472">Membrane</keyword>
<dbReference type="CDD" id="cd04202">
    <property type="entry name" value="CuRO_D2_2dMcoN_like"/>
    <property type="match status" value="1"/>
</dbReference>
<dbReference type="InterPro" id="IPR045087">
    <property type="entry name" value="Cu-oxidase_fam"/>
</dbReference>
<evidence type="ECO:0000256" key="5">
    <source>
        <dbReference type="SAM" id="Phobius"/>
    </source>
</evidence>
<feature type="transmembrane region" description="Helical" evidence="5">
    <location>
        <begin position="12"/>
        <end position="31"/>
    </location>
</feature>
<keyword evidence="3" id="KW-0186">Copper</keyword>
<evidence type="ECO:0000313" key="8">
    <source>
        <dbReference type="EMBL" id="MBE1562073.1"/>
    </source>
</evidence>
<feature type="domain" description="Plastocyanin-like" evidence="6">
    <location>
        <begin position="390"/>
        <end position="491"/>
    </location>
</feature>
<feature type="domain" description="Plastocyanin-like" evidence="7">
    <location>
        <begin position="112"/>
        <end position="215"/>
    </location>
</feature>
<keyword evidence="9" id="KW-1185">Reference proteome</keyword>
<dbReference type="EMBL" id="JADBEF010000001">
    <property type="protein sequence ID" value="MBE1562073.1"/>
    <property type="molecule type" value="Genomic_DNA"/>
</dbReference>
<dbReference type="RefSeq" id="WP_192776877.1">
    <property type="nucleotide sequence ID" value="NZ_BAAASY010000034.1"/>
</dbReference>
<feature type="compositionally biased region" description="Gly residues" evidence="4">
    <location>
        <begin position="56"/>
        <end position="67"/>
    </location>
</feature>
<dbReference type="PANTHER" id="PTHR11709:SF394">
    <property type="entry name" value="FI03373P-RELATED"/>
    <property type="match status" value="1"/>
</dbReference>
<dbReference type="Pfam" id="PF07732">
    <property type="entry name" value="Cu-oxidase_3"/>
    <property type="match status" value="1"/>
</dbReference>
<keyword evidence="5" id="KW-1133">Transmembrane helix</keyword>
<dbReference type="InterPro" id="IPR011707">
    <property type="entry name" value="Cu-oxidase-like_N"/>
</dbReference>
<gene>
    <name evidence="8" type="ORF">H4W81_004852</name>
</gene>
<name>A0ABR9KJ72_9ACTN</name>
<sequence>MRRSRPSDGRIRLAVAYAATAAVLGPLIWLWQDSLLPEAYSVMDMGYADYGGGPSGSMEHSGGGASAHGGHARQEGAGRDVTQLIADPDRPADIAVTVVARKQRFRLASGRAFEGYTLNGQSPGPVIKATQGQLVQVRLVNESVPGGITLHWHGLDVPGAADGVAGVTQDAVAIGKEFTYRFIADQAGTFWYHSHQMSHEQVRGGLLGALVVTPPGKSADASQTIDVEALVHLYNGVRTINGREGDVPVRVPPGARARVRVINTEYGVMPVWVSGAPYRLAAIDGTEINEPTPVQDKAVAVAAGGRADIEVTMPEDGSPVRIHLGGPSAVVLGSTSHVPPPIPRPAATLDPLTYGTRAPLAFDPGTPDRRFEYDMGRRPGFLDGVPGLWWTINGHMYPDVPMFHVAQGDVVRMRISNNSGEAHPMHLHGHHAVVLSRDGVPATGSPWWVDSLEVGVGETYEIAFVADNPGIWMDHCHNLPHASEGLTAHLMYEGVTTPFTVGGPAENEPE</sequence>
<dbReference type="InterPro" id="IPR002355">
    <property type="entry name" value="Cu_oxidase_Cu_BS"/>
</dbReference>
<evidence type="ECO:0000256" key="1">
    <source>
        <dbReference type="ARBA" id="ARBA00022723"/>
    </source>
</evidence>
<dbReference type="PROSITE" id="PS00080">
    <property type="entry name" value="MULTICOPPER_OXIDASE2"/>
    <property type="match status" value="1"/>
</dbReference>
<protein>
    <submittedName>
        <fullName evidence="8">FtsP/CotA-like multicopper oxidase with cupredoxin domain</fullName>
    </submittedName>
</protein>
<keyword evidence="1" id="KW-0479">Metal-binding</keyword>
<dbReference type="SUPFAM" id="SSF49503">
    <property type="entry name" value="Cupredoxins"/>
    <property type="match status" value="3"/>
</dbReference>
<reference evidence="8 9" key="1">
    <citation type="submission" date="2020-10" db="EMBL/GenBank/DDBJ databases">
        <title>Sequencing the genomes of 1000 actinobacteria strains.</title>
        <authorList>
            <person name="Klenk H.-P."/>
        </authorList>
    </citation>
    <scope>NUCLEOTIDE SEQUENCE [LARGE SCALE GENOMIC DNA]</scope>
    <source>
        <strain evidence="8 9">DSM 43748</strain>
    </source>
</reference>
<dbReference type="Pfam" id="PF07731">
    <property type="entry name" value="Cu-oxidase_2"/>
    <property type="match status" value="1"/>
</dbReference>
<dbReference type="Gene3D" id="2.60.40.420">
    <property type="entry name" value="Cupredoxins - blue copper proteins"/>
    <property type="match status" value="2"/>
</dbReference>
<organism evidence="8 9">
    <name type="scientific">Nonomuraea africana</name>
    <dbReference type="NCBI Taxonomy" id="46171"/>
    <lineage>
        <taxon>Bacteria</taxon>
        <taxon>Bacillati</taxon>
        <taxon>Actinomycetota</taxon>
        <taxon>Actinomycetes</taxon>
        <taxon>Streptosporangiales</taxon>
        <taxon>Streptosporangiaceae</taxon>
        <taxon>Nonomuraea</taxon>
    </lineage>
</organism>
<feature type="region of interest" description="Disordered" evidence="4">
    <location>
        <begin position="56"/>
        <end position="76"/>
    </location>
</feature>
<evidence type="ECO:0000256" key="4">
    <source>
        <dbReference type="SAM" id="MobiDB-lite"/>
    </source>
</evidence>
<dbReference type="InterPro" id="IPR011706">
    <property type="entry name" value="Cu-oxidase_C"/>
</dbReference>
<evidence type="ECO:0000259" key="6">
    <source>
        <dbReference type="Pfam" id="PF07731"/>
    </source>
</evidence>
<evidence type="ECO:0000313" key="9">
    <source>
        <dbReference type="Proteomes" id="UP000661607"/>
    </source>
</evidence>
<dbReference type="PANTHER" id="PTHR11709">
    <property type="entry name" value="MULTI-COPPER OXIDASE"/>
    <property type="match status" value="1"/>
</dbReference>
<dbReference type="InterPro" id="IPR008972">
    <property type="entry name" value="Cupredoxin"/>
</dbReference>
<keyword evidence="5" id="KW-0812">Transmembrane</keyword>
<accession>A0ABR9KJ72</accession>
<evidence type="ECO:0000259" key="7">
    <source>
        <dbReference type="Pfam" id="PF07732"/>
    </source>
</evidence>
<keyword evidence="2" id="KW-0560">Oxidoreductase</keyword>